<dbReference type="InterPro" id="IPR009078">
    <property type="entry name" value="Ferritin-like_SF"/>
</dbReference>
<dbReference type="EMBL" id="JACHNY010000022">
    <property type="protein sequence ID" value="MBB4620011.1"/>
    <property type="molecule type" value="Genomic_DNA"/>
</dbReference>
<name>A0A7W7F094_9SPHN</name>
<feature type="coiled-coil region" evidence="1">
    <location>
        <begin position="41"/>
        <end position="75"/>
    </location>
</feature>
<gene>
    <name evidence="2" type="ORF">GGQ96_004171</name>
</gene>
<comment type="caution">
    <text evidence="2">The sequence shown here is derived from an EMBL/GenBank/DDBJ whole genome shotgun (WGS) entry which is preliminary data.</text>
</comment>
<sequence>MSTDVKSMYQQALRNTHAMEHQGLVQMQAQVKGLDDYPQYASLLEQHIEVTKRQLARLEAEMEEAEAGSGALREAVTTAAGTVGAAVHGIMPDATLKNLYAGYAFQHEQIAAYQSLKVIADAAGHGGHASWIDQTIAEEQEAAKAVEALIAPVTQSFIAKNGK</sequence>
<dbReference type="AlphaFoldDB" id="A0A7W7F094"/>
<dbReference type="Gene3D" id="1.20.1260.10">
    <property type="match status" value="1"/>
</dbReference>
<dbReference type="RefSeq" id="WP_184117116.1">
    <property type="nucleotide sequence ID" value="NZ_JACHNY010000022.1"/>
</dbReference>
<dbReference type="Pfam" id="PF05974">
    <property type="entry name" value="DUF892"/>
    <property type="match status" value="1"/>
</dbReference>
<dbReference type="InterPro" id="IPR012347">
    <property type="entry name" value="Ferritin-like"/>
</dbReference>
<dbReference type="SUPFAM" id="SSF47240">
    <property type="entry name" value="Ferritin-like"/>
    <property type="match status" value="1"/>
</dbReference>
<evidence type="ECO:0000313" key="2">
    <source>
        <dbReference type="EMBL" id="MBB4620011.1"/>
    </source>
</evidence>
<protein>
    <submittedName>
        <fullName evidence="2">Ferritin-like metal-binding protein YciE</fullName>
    </submittedName>
</protein>
<dbReference type="InterPro" id="IPR010287">
    <property type="entry name" value="DUF892_YciF-like"/>
</dbReference>
<evidence type="ECO:0000313" key="3">
    <source>
        <dbReference type="Proteomes" id="UP000574769"/>
    </source>
</evidence>
<dbReference type="Proteomes" id="UP000574769">
    <property type="component" value="Unassembled WGS sequence"/>
</dbReference>
<organism evidence="2 3">
    <name type="scientific">Sphingomonas abaci</name>
    <dbReference type="NCBI Taxonomy" id="237611"/>
    <lineage>
        <taxon>Bacteria</taxon>
        <taxon>Pseudomonadati</taxon>
        <taxon>Pseudomonadota</taxon>
        <taxon>Alphaproteobacteria</taxon>
        <taxon>Sphingomonadales</taxon>
        <taxon>Sphingomonadaceae</taxon>
        <taxon>Sphingomonas</taxon>
    </lineage>
</organism>
<reference evidence="2 3" key="1">
    <citation type="submission" date="2020-08" db="EMBL/GenBank/DDBJ databases">
        <title>Genomic Encyclopedia of Type Strains, Phase IV (KMG-IV): sequencing the most valuable type-strain genomes for metagenomic binning, comparative biology and taxonomic classification.</title>
        <authorList>
            <person name="Goeker M."/>
        </authorList>
    </citation>
    <scope>NUCLEOTIDE SEQUENCE [LARGE SCALE GENOMIC DNA]</scope>
    <source>
        <strain evidence="2 3">DSM 15867</strain>
    </source>
</reference>
<evidence type="ECO:0000256" key="1">
    <source>
        <dbReference type="SAM" id="Coils"/>
    </source>
</evidence>
<accession>A0A7W7F094</accession>
<keyword evidence="1" id="KW-0175">Coiled coil</keyword>
<proteinExistence type="predicted"/>
<keyword evidence="3" id="KW-1185">Reference proteome</keyword>